<dbReference type="Proteomes" id="UP000244022">
    <property type="component" value="Unassembled WGS sequence"/>
</dbReference>
<reference evidence="1 2" key="1">
    <citation type="submission" date="2018-03" db="EMBL/GenBank/DDBJ databases">
        <title>Draft genome sequences of four Enterococcus mundtii strains isolated from beef slaughterhouses in Kenya.</title>
        <authorList>
            <person name="Wambui J."/>
            <person name="Stevens M."/>
            <person name="Njage P."/>
            <person name="Stephan R."/>
            <person name="Tasara T."/>
        </authorList>
    </citation>
    <scope>NUCLEOTIDE SEQUENCE [LARGE SCALE GENOMIC DNA]</scope>
    <source>
        <strain evidence="1 2">H18-EM</strain>
    </source>
</reference>
<dbReference type="Pfam" id="PF19807">
    <property type="entry name" value="DUF6290"/>
    <property type="match status" value="1"/>
</dbReference>
<protein>
    <submittedName>
        <fullName evidence="1">Toxin-antitoxin system antitoxin subunit</fullName>
    </submittedName>
</protein>
<organism evidence="1 2">
    <name type="scientific">Enterococcus mundtii</name>
    <dbReference type="NCBI Taxonomy" id="53346"/>
    <lineage>
        <taxon>Bacteria</taxon>
        <taxon>Bacillati</taxon>
        <taxon>Bacillota</taxon>
        <taxon>Bacilli</taxon>
        <taxon>Lactobacillales</taxon>
        <taxon>Enterococcaceae</taxon>
        <taxon>Enterococcus</taxon>
    </lineage>
</organism>
<dbReference type="EMBL" id="PYGR01000030">
    <property type="protein sequence ID" value="PTO35255.1"/>
    <property type="molecule type" value="Genomic_DNA"/>
</dbReference>
<dbReference type="AlphaFoldDB" id="A0A2T5DCB0"/>
<dbReference type="InterPro" id="IPR046257">
    <property type="entry name" value="DUF6290"/>
</dbReference>
<accession>A0A2T5DCB0</accession>
<proteinExistence type="predicted"/>
<sequence length="74" mass="8497">MSEITIRVSEEEKAFMLAMADLKGLTISELARTMILGTLEIQIDLAIYNEAMKDHQKLDESLSHEEMKKKLRLC</sequence>
<evidence type="ECO:0000313" key="1">
    <source>
        <dbReference type="EMBL" id="PTO35255.1"/>
    </source>
</evidence>
<evidence type="ECO:0000313" key="2">
    <source>
        <dbReference type="Proteomes" id="UP000244022"/>
    </source>
</evidence>
<name>A0A2T5DCB0_ENTMU</name>
<gene>
    <name evidence="1" type="ORF">C6N14_08295</name>
</gene>
<comment type="caution">
    <text evidence="1">The sequence shown here is derived from an EMBL/GenBank/DDBJ whole genome shotgun (WGS) entry which is preliminary data.</text>
</comment>
<dbReference type="RefSeq" id="WP_066025830.1">
    <property type="nucleotide sequence ID" value="NZ_JADNDD010000001.1"/>
</dbReference>
<dbReference type="NCBIfam" id="NF046040">
    <property type="entry name" value="RelB_antitoxin"/>
    <property type="match status" value="1"/>
</dbReference>